<dbReference type="EMBL" id="CM056819">
    <property type="protein sequence ID" value="KAJ8624681.1"/>
    <property type="molecule type" value="Genomic_DNA"/>
</dbReference>
<comment type="caution">
    <text evidence="1">The sequence shown here is derived from an EMBL/GenBank/DDBJ whole genome shotgun (WGS) entry which is preliminary data.</text>
</comment>
<gene>
    <name evidence="1" type="ORF">MRB53_033211</name>
</gene>
<keyword evidence="2" id="KW-1185">Reference proteome</keyword>
<name>A0ACC2KV00_PERAE</name>
<evidence type="ECO:0000313" key="1">
    <source>
        <dbReference type="EMBL" id="KAJ8624681.1"/>
    </source>
</evidence>
<accession>A0ACC2KV00</accession>
<evidence type="ECO:0000313" key="2">
    <source>
        <dbReference type="Proteomes" id="UP001234297"/>
    </source>
</evidence>
<organism evidence="1 2">
    <name type="scientific">Persea americana</name>
    <name type="common">Avocado</name>
    <dbReference type="NCBI Taxonomy" id="3435"/>
    <lineage>
        <taxon>Eukaryota</taxon>
        <taxon>Viridiplantae</taxon>
        <taxon>Streptophyta</taxon>
        <taxon>Embryophyta</taxon>
        <taxon>Tracheophyta</taxon>
        <taxon>Spermatophyta</taxon>
        <taxon>Magnoliopsida</taxon>
        <taxon>Magnoliidae</taxon>
        <taxon>Laurales</taxon>
        <taxon>Lauraceae</taxon>
        <taxon>Persea</taxon>
    </lineage>
</organism>
<sequence>MFEIVKYTSSQENAKHQESLIAEMLWKEHQDRACVWKRLMCRIAVGLGIGRWRRMLKCLGVKDVGLAKIAVGYGGLAKIAVGSEVVFGDFGSGD</sequence>
<reference evidence="1 2" key="1">
    <citation type="journal article" date="2022" name="Hortic Res">
        <title>A haplotype resolved chromosomal level avocado genome allows analysis of novel avocado genes.</title>
        <authorList>
            <person name="Nath O."/>
            <person name="Fletcher S.J."/>
            <person name="Hayward A."/>
            <person name="Shaw L.M."/>
            <person name="Masouleh A.K."/>
            <person name="Furtado A."/>
            <person name="Henry R.J."/>
            <person name="Mitter N."/>
        </authorList>
    </citation>
    <scope>NUCLEOTIDE SEQUENCE [LARGE SCALE GENOMIC DNA]</scope>
    <source>
        <strain evidence="2">cv. Hass</strain>
    </source>
</reference>
<dbReference type="Proteomes" id="UP001234297">
    <property type="component" value="Chromosome 11"/>
</dbReference>
<protein>
    <submittedName>
        <fullName evidence="1">Uncharacterized protein</fullName>
    </submittedName>
</protein>
<proteinExistence type="predicted"/>